<feature type="chain" id="PRO_5014858434" description="Thioredoxin domain-containing protein" evidence="1">
    <location>
        <begin position="31"/>
        <end position="184"/>
    </location>
</feature>
<proteinExistence type="predicted"/>
<dbReference type="GO" id="GO:0016491">
    <property type="term" value="F:oxidoreductase activity"/>
    <property type="evidence" value="ECO:0007669"/>
    <property type="project" value="InterPro"/>
</dbReference>
<dbReference type="Proteomes" id="UP000233256">
    <property type="component" value="Unassembled WGS sequence"/>
</dbReference>
<accession>A0A2N1PKH1</accession>
<name>A0A2N1PKH1_9BACT</name>
<dbReference type="GO" id="GO:0016209">
    <property type="term" value="F:antioxidant activity"/>
    <property type="evidence" value="ECO:0007669"/>
    <property type="project" value="InterPro"/>
</dbReference>
<comment type="caution">
    <text evidence="3">The sequence shown here is derived from an EMBL/GenBank/DDBJ whole genome shotgun (WGS) entry which is preliminary data.</text>
</comment>
<dbReference type="InterPro" id="IPR013766">
    <property type="entry name" value="Thioredoxin_domain"/>
</dbReference>
<protein>
    <recommendedName>
        <fullName evidence="2">Thioredoxin domain-containing protein</fullName>
    </recommendedName>
</protein>
<dbReference type="InterPro" id="IPR000866">
    <property type="entry name" value="AhpC/TSA"/>
</dbReference>
<dbReference type="CDD" id="cd02966">
    <property type="entry name" value="TlpA_like_family"/>
    <property type="match status" value="1"/>
</dbReference>
<evidence type="ECO:0000313" key="4">
    <source>
        <dbReference type="Proteomes" id="UP000233256"/>
    </source>
</evidence>
<dbReference type="AlphaFoldDB" id="A0A2N1PKH1"/>
<keyword evidence="1" id="KW-0732">Signal</keyword>
<evidence type="ECO:0000259" key="2">
    <source>
        <dbReference type="PROSITE" id="PS51352"/>
    </source>
</evidence>
<evidence type="ECO:0000313" key="3">
    <source>
        <dbReference type="EMBL" id="PKK88819.1"/>
    </source>
</evidence>
<dbReference type="Pfam" id="PF00578">
    <property type="entry name" value="AhpC-TSA"/>
    <property type="match status" value="1"/>
</dbReference>
<dbReference type="EMBL" id="PGXC01000034">
    <property type="protein sequence ID" value="PKK88819.1"/>
    <property type="molecule type" value="Genomic_DNA"/>
</dbReference>
<evidence type="ECO:0000256" key="1">
    <source>
        <dbReference type="SAM" id="SignalP"/>
    </source>
</evidence>
<feature type="signal peptide" evidence="1">
    <location>
        <begin position="1"/>
        <end position="30"/>
    </location>
</feature>
<gene>
    <name evidence="3" type="ORF">CVV64_17195</name>
</gene>
<dbReference type="PROSITE" id="PS51352">
    <property type="entry name" value="THIOREDOXIN_2"/>
    <property type="match status" value="1"/>
</dbReference>
<dbReference type="InterPro" id="IPR036249">
    <property type="entry name" value="Thioredoxin-like_sf"/>
</dbReference>
<dbReference type="SUPFAM" id="SSF52833">
    <property type="entry name" value="Thioredoxin-like"/>
    <property type="match status" value="1"/>
</dbReference>
<reference evidence="3 4" key="1">
    <citation type="journal article" date="2017" name="ISME J.">
        <title>Potential for microbial H2 and metal transformations associated with novel bacteria and archaea in deep terrestrial subsurface sediments.</title>
        <authorList>
            <person name="Hernsdorf A.W."/>
            <person name="Amano Y."/>
            <person name="Miyakawa K."/>
            <person name="Ise K."/>
            <person name="Suzuki Y."/>
            <person name="Anantharaman K."/>
            <person name="Probst A."/>
            <person name="Burstein D."/>
            <person name="Thomas B.C."/>
            <person name="Banfield J.F."/>
        </authorList>
    </citation>
    <scope>NUCLEOTIDE SEQUENCE [LARGE SCALE GENOMIC DNA]</scope>
    <source>
        <strain evidence="3">HGW-Wallbacteria-1</strain>
    </source>
</reference>
<organism evidence="3 4">
    <name type="scientific">Candidatus Wallbacteria bacterium HGW-Wallbacteria-1</name>
    <dbReference type="NCBI Taxonomy" id="2013854"/>
    <lineage>
        <taxon>Bacteria</taxon>
        <taxon>Candidatus Walliibacteriota</taxon>
    </lineage>
</organism>
<sequence>MISGKYFMTFLLVCAIAFSILTLNSTPVSAQTMIGQNSLAYNLDAIVKSPVNKANLIVFYTTACPVCEDFFNEFLKIEKKLPAGLEVHLIAMDSDMETVRKHALKKGFLSPVLHDPGRELARRYGGRTTPFLVMNDGSGKIQYTGGSLSADELIDMTGKLVQATGNDNKFTPLFKMAAPVKSPG</sequence>
<feature type="domain" description="Thioredoxin" evidence="2">
    <location>
        <begin position="9"/>
        <end position="162"/>
    </location>
</feature>
<dbReference type="Gene3D" id="3.40.30.10">
    <property type="entry name" value="Glutaredoxin"/>
    <property type="match status" value="1"/>
</dbReference>